<dbReference type="RefSeq" id="WP_030003949.1">
    <property type="nucleotide sequence ID" value="NC_022549.1"/>
</dbReference>
<keyword evidence="1" id="KW-0812">Transmembrane</keyword>
<dbReference type="OrthoDB" id="4410865at2"/>
<dbReference type="AlphaFoldDB" id="U4KM37"/>
<dbReference type="Proteomes" id="UP000032737">
    <property type="component" value="Chromosome"/>
</dbReference>
<keyword evidence="1" id="KW-1133">Transmembrane helix</keyword>
<feature type="transmembrane region" description="Helical" evidence="1">
    <location>
        <begin position="48"/>
        <end position="68"/>
    </location>
</feature>
<proteinExistence type="predicted"/>
<accession>U4KM37</accession>
<feature type="transmembrane region" description="Helical" evidence="1">
    <location>
        <begin position="107"/>
        <end position="129"/>
    </location>
</feature>
<name>U4KM37_9MOLU</name>
<dbReference type="InterPro" id="IPR021683">
    <property type="entry name" value="DUF3267"/>
</dbReference>
<protein>
    <recommendedName>
        <fullName evidence="4">DUF3267 domain-containing protein</fullName>
    </recommendedName>
</protein>
<dbReference type="STRING" id="61635.BN85300540"/>
<gene>
    <name evidence="2" type="ORF">BN85300540</name>
</gene>
<dbReference type="EMBL" id="FO681348">
    <property type="protein sequence ID" value="CCV65075.1"/>
    <property type="molecule type" value="Genomic_DNA"/>
</dbReference>
<dbReference type="KEGG" id="abra:BN85300540"/>
<evidence type="ECO:0000313" key="2">
    <source>
        <dbReference type="EMBL" id="CCV65075.1"/>
    </source>
</evidence>
<evidence type="ECO:0000313" key="3">
    <source>
        <dbReference type="Proteomes" id="UP000032737"/>
    </source>
</evidence>
<evidence type="ECO:0000256" key="1">
    <source>
        <dbReference type="SAM" id="Phobius"/>
    </source>
</evidence>
<keyword evidence="1" id="KW-0472">Membrane</keyword>
<reference evidence="2 3" key="1">
    <citation type="journal article" date="2013" name="J. Mol. Microbiol. Biotechnol.">
        <title>Analysis of the Complete Genomes of Acholeplasma brassicae , A. palmae and A. laidlawii and Their Comparison to the Obligate Parasites from ' Candidatus Phytoplasma'.</title>
        <authorList>
            <person name="Kube M."/>
            <person name="Siewert C."/>
            <person name="Migdoll A.M."/>
            <person name="Duduk B."/>
            <person name="Holz S."/>
            <person name="Rabus R."/>
            <person name="Seemuller E."/>
            <person name="Mitrovic J."/>
            <person name="Muller I."/>
            <person name="Buttner C."/>
            <person name="Reinhardt R."/>
        </authorList>
    </citation>
    <scope>NUCLEOTIDE SEQUENCE [LARGE SCALE GENOMIC DNA]</scope>
    <source>
        <strain evidence="3">0502</strain>
    </source>
</reference>
<evidence type="ECO:0008006" key="4">
    <source>
        <dbReference type="Google" id="ProtNLM"/>
    </source>
</evidence>
<sequence>MNKQQNYVLSQTYDLKGKKENTVIQVIFIVIFAFMALIYLLLDKERSNIKGYLIAVLVIVALVIYMALHELTHGITIQLLSKTKSRYRISFPFLTTGSNARLNKRDFILVCLMPSLVFGVLLSGLLVWISNDYFIILYVVLSLNFAGSSGDYYQVYLALKTKGHALFKDSGEKTEIYVKG</sequence>
<dbReference type="Pfam" id="PF11667">
    <property type="entry name" value="DUF3267"/>
    <property type="match status" value="1"/>
</dbReference>
<keyword evidence="3" id="KW-1185">Reference proteome</keyword>
<organism evidence="2 3">
    <name type="scientific">Acholeplasma brassicae</name>
    <dbReference type="NCBI Taxonomy" id="61635"/>
    <lineage>
        <taxon>Bacteria</taxon>
        <taxon>Bacillati</taxon>
        <taxon>Mycoplasmatota</taxon>
        <taxon>Mollicutes</taxon>
        <taxon>Acholeplasmatales</taxon>
        <taxon>Acholeplasmataceae</taxon>
        <taxon>Acholeplasma</taxon>
    </lineage>
</organism>
<dbReference type="HOGENOM" id="CLU_1388222_0_0_14"/>
<feature type="transmembrane region" description="Helical" evidence="1">
    <location>
        <begin position="21"/>
        <end position="42"/>
    </location>
</feature>
<feature type="transmembrane region" description="Helical" evidence="1">
    <location>
        <begin position="135"/>
        <end position="159"/>
    </location>
</feature>